<keyword evidence="8 9" id="KW-0807">Transducer</keyword>
<dbReference type="OrthoDB" id="6076970at2759"/>
<feature type="transmembrane region" description="Helical" evidence="10">
    <location>
        <begin position="341"/>
        <end position="362"/>
    </location>
</feature>
<proteinExistence type="inferred from homology"/>
<dbReference type="PANTHER" id="PTHR24230">
    <property type="entry name" value="G-PROTEIN COUPLED RECEPTOR"/>
    <property type="match status" value="1"/>
</dbReference>
<keyword evidence="2" id="KW-1003">Cell membrane</keyword>
<evidence type="ECO:0000256" key="8">
    <source>
        <dbReference type="ARBA" id="ARBA00023224"/>
    </source>
</evidence>
<feature type="transmembrane region" description="Helical" evidence="10">
    <location>
        <begin position="39"/>
        <end position="62"/>
    </location>
</feature>
<evidence type="ECO:0000256" key="9">
    <source>
        <dbReference type="RuleBase" id="RU000688"/>
    </source>
</evidence>
<evidence type="ECO:0000256" key="5">
    <source>
        <dbReference type="ARBA" id="ARBA00023040"/>
    </source>
</evidence>
<evidence type="ECO:0000256" key="6">
    <source>
        <dbReference type="ARBA" id="ARBA00023136"/>
    </source>
</evidence>
<dbReference type="AlphaFoldDB" id="A0A8S3Z858"/>
<keyword evidence="4 10" id="KW-1133">Transmembrane helix</keyword>
<dbReference type="PANTHER" id="PTHR24230:SF158">
    <property type="entry name" value="G-PROTEIN COUPLED RECEPTORS FAMILY 1 PROFILE DOMAIN-CONTAINING PROTEIN"/>
    <property type="match status" value="1"/>
</dbReference>
<gene>
    <name evidence="12" type="ORF">CUNI_LOCUS9518</name>
</gene>
<dbReference type="PROSITE" id="PS50262">
    <property type="entry name" value="G_PROTEIN_RECEP_F1_2"/>
    <property type="match status" value="1"/>
</dbReference>
<keyword evidence="13" id="KW-1185">Reference proteome</keyword>
<evidence type="ECO:0000313" key="12">
    <source>
        <dbReference type="EMBL" id="CAG5123960.1"/>
    </source>
</evidence>
<dbReference type="PRINTS" id="PR00237">
    <property type="entry name" value="GPCRRHODOPSN"/>
</dbReference>
<dbReference type="Gene3D" id="1.20.1070.10">
    <property type="entry name" value="Rhodopsin 7-helix transmembrane proteins"/>
    <property type="match status" value="1"/>
</dbReference>
<keyword evidence="7 9" id="KW-0675">Receptor</keyword>
<dbReference type="InterPro" id="IPR000276">
    <property type="entry name" value="GPCR_Rhodpsn"/>
</dbReference>
<evidence type="ECO:0000256" key="3">
    <source>
        <dbReference type="ARBA" id="ARBA00022692"/>
    </source>
</evidence>
<protein>
    <recommendedName>
        <fullName evidence="11">G-protein coupled receptors family 1 profile domain-containing protein</fullName>
    </recommendedName>
</protein>
<organism evidence="12 13">
    <name type="scientific">Candidula unifasciata</name>
    <dbReference type="NCBI Taxonomy" id="100452"/>
    <lineage>
        <taxon>Eukaryota</taxon>
        <taxon>Metazoa</taxon>
        <taxon>Spiralia</taxon>
        <taxon>Lophotrochozoa</taxon>
        <taxon>Mollusca</taxon>
        <taxon>Gastropoda</taxon>
        <taxon>Heterobranchia</taxon>
        <taxon>Euthyneura</taxon>
        <taxon>Panpulmonata</taxon>
        <taxon>Eupulmonata</taxon>
        <taxon>Stylommatophora</taxon>
        <taxon>Helicina</taxon>
        <taxon>Helicoidea</taxon>
        <taxon>Geomitridae</taxon>
        <taxon>Candidula</taxon>
    </lineage>
</organism>
<dbReference type="CDD" id="cd00637">
    <property type="entry name" value="7tm_classA_rhodopsin-like"/>
    <property type="match status" value="1"/>
</dbReference>
<keyword evidence="5 9" id="KW-0297">G-protein coupled receptor</keyword>
<keyword evidence="3 9" id="KW-0812">Transmembrane</keyword>
<name>A0A8S3Z858_9EUPU</name>
<evidence type="ECO:0000256" key="10">
    <source>
        <dbReference type="SAM" id="Phobius"/>
    </source>
</evidence>
<feature type="domain" description="G-protein coupled receptors family 1 profile" evidence="11">
    <location>
        <begin position="55"/>
        <end position="387"/>
    </location>
</feature>
<feature type="transmembrane region" description="Helical" evidence="10">
    <location>
        <begin position="113"/>
        <end position="133"/>
    </location>
</feature>
<dbReference type="PROSITE" id="PS00237">
    <property type="entry name" value="G_PROTEIN_RECEP_F1_1"/>
    <property type="match status" value="1"/>
</dbReference>
<dbReference type="GO" id="GO:0005886">
    <property type="term" value="C:plasma membrane"/>
    <property type="evidence" value="ECO:0007669"/>
    <property type="project" value="UniProtKB-SubCell"/>
</dbReference>
<evidence type="ECO:0000259" key="11">
    <source>
        <dbReference type="PROSITE" id="PS50262"/>
    </source>
</evidence>
<feature type="transmembrane region" description="Helical" evidence="10">
    <location>
        <begin position="368"/>
        <end position="390"/>
    </location>
</feature>
<dbReference type="InterPro" id="IPR017452">
    <property type="entry name" value="GPCR_Rhodpsn_7TM"/>
</dbReference>
<sequence length="407" mass="46141">MDKLITATTTTTEVAVTTKSSLIDVDPAHPDKITHTEKIIIIVMLSLLSVVGTVGNALAIYVFANLKQKLTSTIFILTLAGTDFITCLITIPFTITMECIQFMVSVDLICKVYHFLIITTVPFSCVVIVAIAIDRYMCICHPFHHWMTIQRARIIIGALALFIFMFAGIVCLHYTIYTEVDMQLNTTASPHLTFVPFNSTADTVTATNIGACEINPNYIDPNFFSIIRYIYPGIFLVSCIIVLVLYSLIYRSVIAQRRKKLRIKSAQCCLLWNATSLDTQQEAAEMTQDIELSHVNGDERVTIRQNSTAEDPEQQNNGAVRKCSLSKARIERMRVANVKTAFTLFIVTLVFILAFLPSWLMALKIVQMHVVVFYTHYVYNVVNPLIYAFLNQNFKTELRRIFRCEKR</sequence>
<evidence type="ECO:0000313" key="13">
    <source>
        <dbReference type="Proteomes" id="UP000678393"/>
    </source>
</evidence>
<comment type="subcellular location">
    <subcellularLocation>
        <location evidence="1">Cell membrane</location>
        <topology evidence="1">Multi-pass membrane protein</topology>
    </subcellularLocation>
</comment>
<dbReference type="Pfam" id="PF00001">
    <property type="entry name" value="7tm_1"/>
    <property type="match status" value="1"/>
</dbReference>
<dbReference type="Proteomes" id="UP000678393">
    <property type="component" value="Unassembled WGS sequence"/>
</dbReference>
<evidence type="ECO:0000256" key="1">
    <source>
        <dbReference type="ARBA" id="ARBA00004651"/>
    </source>
</evidence>
<accession>A0A8S3Z858</accession>
<evidence type="ECO:0000256" key="7">
    <source>
        <dbReference type="ARBA" id="ARBA00023170"/>
    </source>
</evidence>
<feature type="transmembrane region" description="Helical" evidence="10">
    <location>
        <begin position="74"/>
        <end position="93"/>
    </location>
</feature>
<dbReference type="EMBL" id="CAJHNH020001663">
    <property type="protein sequence ID" value="CAG5123960.1"/>
    <property type="molecule type" value="Genomic_DNA"/>
</dbReference>
<feature type="transmembrane region" description="Helical" evidence="10">
    <location>
        <begin position="229"/>
        <end position="250"/>
    </location>
</feature>
<dbReference type="GO" id="GO:0008528">
    <property type="term" value="F:G protein-coupled peptide receptor activity"/>
    <property type="evidence" value="ECO:0007669"/>
    <property type="project" value="TreeGrafter"/>
</dbReference>
<dbReference type="SUPFAM" id="SSF81321">
    <property type="entry name" value="Family A G protein-coupled receptor-like"/>
    <property type="match status" value="1"/>
</dbReference>
<comment type="similarity">
    <text evidence="9">Belongs to the G-protein coupled receptor 1 family.</text>
</comment>
<feature type="transmembrane region" description="Helical" evidence="10">
    <location>
        <begin position="154"/>
        <end position="176"/>
    </location>
</feature>
<reference evidence="12" key="1">
    <citation type="submission" date="2021-04" db="EMBL/GenBank/DDBJ databases">
        <authorList>
            <consortium name="Molecular Ecology Group"/>
        </authorList>
    </citation>
    <scope>NUCLEOTIDE SEQUENCE</scope>
</reference>
<evidence type="ECO:0000256" key="2">
    <source>
        <dbReference type="ARBA" id="ARBA00022475"/>
    </source>
</evidence>
<comment type="caution">
    <text evidence="12">The sequence shown here is derived from an EMBL/GenBank/DDBJ whole genome shotgun (WGS) entry which is preliminary data.</text>
</comment>
<keyword evidence="6 10" id="KW-0472">Membrane</keyword>
<dbReference type="GO" id="GO:0007218">
    <property type="term" value="P:neuropeptide signaling pathway"/>
    <property type="evidence" value="ECO:0007669"/>
    <property type="project" value="TreeGrafter"/>
</dbReference>
<evidence type="ECO:0000256" key="4">
    <source>
        <dbReference type="ARBA" id="ARBA00022989"/>
    </source>
</evidence>